<feature type="compositionally biased region" description="Low complexity" evidence="1">
    <location>
        <begin position="311"/>
        <end position="330"/>
    </location>
</feature>
<protein>
    <recommendedName>
        <fullName evidence="2">Cyclin N-terminal domain-containing protein</fullName>
    </recommendedName>
</protein>
<feature type="compositionally biased region" description="Polar residues" evidence="1">
    <location>
        <begin position="293"/>
        <end position="309"/>
    </location>
</feature>
<organism evidence="3 4">
    <name type="scientific">Mycena belliarum</name>
    <dbReference type="NCBI Taxonomy" id="1033014"/>
    <lineage>
        <taxon>Eukaryota</taxon>
        <taxon>Fungi</taxon>
        <taxon>Dikarya</taxon>
        <taxon>Basidiomycota</taxon>
        <taxon>Agaricomycotina</taxon>
        <taxon>Agaricomycetes</taxon>
        <taxon>Agaricomycetidae</taxon>
        <taxon>Agaricales</taxon>
        <taxon>Marasmiineae</taxon>
        <taxon>Mycenaceae</taxon>
        <taxon>Mycena</taxon>
    </lineage>
</organism>
<evidence type="ECO:0000313" key="4">
    <source>
        <dbReference type="Proteomes" id="UP001222325"/>
    </source>
</evidence>
<dbReference type="InterPro" id="IPR006671">
    <property type="entry name" value="Cyclin_N"/>
</dbReference>
<dbReference type="CDD" id="cd20557">
    <property type="entry name" value="CYCLIN_ScPCL1-like"/>
    <property type="match status" value="1"/>
</dbReference>
<dbReference type="Gene3D" id="1.10.472.10">
    <property type="entry name" value="Cyclin-like"/>
    <property type="match status" value="1"/>
</dbReference>
<dbReference type="GO" id="GO:0000307">
    <property type="term" value="C:cyclin-dependent protein kinase holoenzyme complex"/>
    <property type="evidence" value="ECO:0007669"/>
    <property type="project" value="TreeGrafter"/>
</dbReference>
<sequence>MSQRSQSPRRGCRHPASLLPPSAHDPSLLYLMNQPVTLDMVVYIARLTASVLNITVEEAYRADVLTSSRFDQYPMISLEHFICGIVQGGNVQPSTLLTTVIYLERLRSKVPNMATGLPCTRHRVFLATLIVAAKYLNDSSPRNIHWTAHALNMFKVGEVNLMEQQLLFLLDYDLRFDEEEACSAFAPIIAYQYANTRSVAVNKVVRAGRARAYTQTQQKQRMAPPSYDAPSYSLSASSSSSSSSSGASSSSSSSSSGASSTLVSTVRGIAKRLSQTHLSSSFRLHNNGTLQVPGQACDSASPSCTSSEMGSLVDDNSSSSSSSSYGWQSDSDSESDVDEAGCYEDRNSAYAQSGSGYQDSELLNDCYGPAPTSSKRPFVLRPVPAYGYKSQYMRNRARKPSDASSINTITAASPRPAGGLRRTSITLPPLTATPLKRSSSVATSGISVSATMPSISRPGASGSFLSRMWGAAKGERLGLVESRSDGLPAHNGQSTFRRLVSVHSRSNHPDTGRGADASLQV</sequence>
<reference evidence="3" key="1">
    <citation type="submission" date="2023-03" db="EMBL/GenBank/DDBJ databases">
        <title>Massive genome expansion in bonnet fungi (Mycena s.s.) driven by repeated elements and novel gene families across ecological guilds.</title>
        <authorList>
            <consortium name="Lawrence Berkeley National Laboratory"/>
            <person name="Harder C.B."/>
            <person name="Miyauchi S."/>
            <person name="Viragh M."/>
            <person name="Kuo A."/>
            <person name="Thoen E."/>
            <person name="Andreopoulos B."/>
            <person name="Lu D."/>
            <person name="Skrede I."/>
            <person name="Drula E."/>
            <person name="Henrissat B."/>
            <person name="Morin E."/>
            <person name="Kohler A."/>
            <person name="Barry K."/>
            <person name="LaButti K."/>
            <person name="Morin E."/>
            <person name="Salamov A."/>
            <person name="Lipzen A."/>
            <person name="Mereny Z."/>
            <person name="Hegedus B."/>
            <person name="Baldrian P."/>
            <person name="Stursova M."/>
            <person name="Weitz H."/>
            <person name="Taylor A."/>
            <person name="Grigoriev I.V."/>
            <person name="Nagy L.G."/>
            <person name="Martin F."/>
            <person name="Kauserud H."/>
        </authorList>
    </citation>
    <scope>NUCLEOTIDE SEQUENCE</scope>
    <source>
        <strain evidence="3">CBHHK173m</strain>
    </source>
</reference>
<dbReference type="GO" id="GO:0005634">
    <property type="term" value="C:nucleus"/>
    <property type="evidence" value="ECO:0007669"/>
    <property type="project" value="TreeGrafter"/>
</dbReference>
<feature type="region of interest" description="Disordered" evidence="1">
    <location>
        <begin position="501"/>
        <end position="521"/>
    </location>
</feature>
<dbReference type="GO" id="GO:0019901">
    <property type="term" value="F:protein kinase binding"/>
    <property type="evidence" value="ECO:0007669"/>
    <property type="project" value="InterPro"/>
</dbReference>
<dbReference type="Pfam" id="PF00134">
    <property type="entry name" value="Cyclin_N"/>
    <property type="match status" value="1"/>
</dbReference>
<feature type="compositionally biased region" description="Polar residues" evidence="1">
    <location>
        <begin position="402"/>
        <end position="411"/>
    </location>
</feature>
<keyword evidence="4" id="KW-1185">Reference proteome</keyword>
<dbReference type="SUPFAM" id="SSF47954">
    <property type="entry name" value="Cyclin-like"/>
    <property type="match status" value="1"/>
</dbReference>
<feature type="domain" description="Cyclin N-terminal" evidence="2">
    <location>
        <begin position="79"/>
        <end position="175"/>
    </location>
</feature>
<proteinExistence type="predicted"/>
<evidence type="ECO:0000313" key="3">
    <source>
        <dbReference type="EMBL" id="KAJ7087290.1"/>
    </source>
</evidence>
<dbReference type="InterPro" id="IPR036915">
    <property type="entry name" value="Cyclin-like_sf"/>
</dbReference>
<feature type="region of interest" description="Disordered" evidence="1">
    <location>
        <begin position="392"/>
        <end position="422"/>
    </location>
</feature>
<accession>A0AAD6U2Z5</accession>
<feature type="compositionally biased region" description="Low complexity" evidence="1">
    <location>
        <begin position="235"/>
        <end position="259"/>
    </location>
</feature>
<dbReference type="InterPro" id="IPR013922">
    <property type="entry name" value="Cyclin_PHO80-like"/>
</dbReference>
<name>A0AAD6U2Z5_9AGAR</name>
<gene>
    <name evidence="3" type="ORF">B0H15DRAFT_843385</name>
</gene>
<feature type="region of interest" description="Disordered" evidence="1">
    <location>
        <begin position="293"/>
        <end position="339"/>
    </location>
</feature>
<feature type="region of interest" description="Disordered" evidence="1">
    <location>
        <begin position="214"/>
        <end position="259"/>
    </location>
</feature>
<evidence type="ECO:0000259" key="2">
    <source>
        <dbReference type="Pfam" id="PF00134"/>
    </source>
</evidence>
<dbReference type="Proteomes" id="UP001222325">
    <property type="component" value="Unassembled WGS sequence"/>
</dbReference>
<dbReference type="AlphaFoldDB" id="A0AAD6U2Z5"/>
<dbReference type="PANTHER" id="PTHR15615:SF10">
    <property type="entry name" value="PHO85 CYCLIN-2-RELATED"/>
    <property type="match status" value="1"/>
</dbReference>
<evidence type="ECO:0000256" key="1">
    <source>
        <dbReference type="SAM" id="MobiDB-lite"/>
    </source>
</evidence>
<dbReference type="GO" id="GO:0016538">
    <property type="term" value="F:cyclin-dependent protein serine/threonine kinase regulator activity"/>
    <property type="evidence" value="ECO:0007669"/>
    <property type="project" value="TreeGrafter"/>
</dbReference>
<dbReference type="EMBL" id="JARJCN010000029">
    <property type="protein sequence ID" value="KAJ7087290.1"/>
    <property type="molecule type" value="Genomic_DNA"/>
</dbReference>
<dbReference type="PANTHER" id="PTHR15615">
    <property type="match status" value="1"/>
</dbReference>
<comment type="caution">
    <text evidence="3">The sequence shown here is derived from an EMBL/GenBank/DDBJ whole genome shotgun (WGS) entry which is preliminary data.</text>
</comment>